<dbReference type="Proteomes" id="UP001437256">
    <property type="component" value="Unassembled WGS sequence"/>
</dbReference>
<dbReference type="Gene3D" id="2.60.200.20">
    <property type="match status" value="1"/>
</dbReference>
<gene>
    <name evidence="3" type="ORF">AAF712_007614</name>
</gene>
<comment type="caution">
    <text evidence="3">The sequence shown here is derived from an EMBL/GenBank/DDBJ whole genome shotgun (WGS) entry which is preliminary data.</text>
</comment>
<feature type="domain" description="FHA" evidence="2">
    <location>
        <begin position="74"/>
        <end position="107"/>
    </location>
</feature>
<dbReference type="PROSITE" id="PS50006">
    <property type="entry name" value="FHA_DOMAIN"/>
    <property type="match status" value="1"/>
</dbReference>
<evidence type="ECO:0000259" key="2">
    <source>
        <dbReference type="PROSITE" id="PS50006"/>
    </source>
</evidence>
<evidence type="ECO:0000313" key="3">
    <source>
        <dbReference type="EMBL" id="KAL0065405.1"/>
    </source>
</evidence>
<keyword evidence="4" id="KW-1185">Reference proteome</keyword>
<feature type="compositionally biased region" description="Polar residues" evidence="1">
    <location>
        <begin position="53"/>
        <end position="62"/>
    </location>
</feature>
<evidence type="ECO:0000313" key="4">
    <source>
        <dbReference type="Proteomes" id="UP001437256"/>
    </source>
</evidence>
<organism evidence="3 4">
    <name type="scientific">Marasmius tenuissimus</name>
    <dbReference type="NCBI Taxonomy" id="585030"/>
    <lineage>
        <taxon>Eukaryota</taxon>
        <taxon>Fungi</taxon>
        <taxon>Dikarya</taxon>
        <taxon>Basidiomycota</taxon>
        <taxon>Agaricomycotina</taxon>
        <taxon>Agaricomycetes</taxon>
        <taxon>Agaricomycetidae</taxon>
        <taxon>Agaricales</taxon>
        <taxon>Marasmiineae</taxon>
        <taxon>Marasmiaceae</taxon>
        <taxon>Marasmius</taxon>
    </lineage>
</organism>
<feature type="region of interest" description="Disordered" evidence="1">
    <location>
        <begin position="43"/>
        <end position="62"/>
    </location>
</feature>
<evidence type="ECO:0000256" key="1">
    <source>
        <dbReference type="SAM" id="MobiDB-lite"/>
    </source>
</evidence>
<name>A0ABR2ZVS3_9AGAR</name>
<sequence>MSIIPPAFLSLQPTSSSFPFQAKFIPIQGNMRITIGAQAQDAPGRPARRAAPTNGTFSPVPSSTNGTLVMPITLDSRHIEAWIGANNVLYIRDLGTGYGTFVNGIRLEGHRDYALQRGDILTLGSHIARNANTPTYIVEEQLKPIIARWCTKVTMMDDFSVMALCT</sequence>
<dbReference type="InterPro" id="IPR008984">
    <property type="entry name" value="SMAD_FHA_dom_sf"/>
</dbReference>
<dbReference type="Pfam" id="PF00498">
    <property type="entry name" value="FHA"/>
    <property type="match status" value="1"/>
</dbReference>
<dbReference type="SUPFAM" id="SSF49879">
    <property type="entry name" value="SMAD/FHA domain"/>
    <property type="match status" value="1"/>
</dbReference>
<proteinExistence type="predicted"/>
<dbReference type="EMBL" id="JBBXMP010000048">
    <property type="protein sequence ID" value="KAL0065405.1"/>
    <property type="molecule type" value="Genomic_DNA"/>
</dbReference>
<feature type="compositionally biased region" description="Low complexity" evidence="1">
    <location>
        <begin position="43"/>
        <end position="52"/>
    </location>
</feature>
<protein>
    <recommendedName>
        <fullName evidence="2">FHA domain-containing protein</fullName>
    </recommendedName>
</protein>
<reference evidence="3 4" key="1">
    <citation type="submission" date="2024-05" db="EMBL/GenBank/DDBJ databases">
        <title>A draft genome resource for the thread blight pathogen Marasmius tenuissimus strain MS-2.</title>
        <authorList>
            <person name="Yulfo-Soto G.E."/>
            <person name="Baruah I.K."/>
            <person name="Amoako-Attah I."/>
            <person name="Bukari Y."/>
            <person name="Meinhardt L.W."/>
            <person name="Bailey B.A."/>
            <person name="Cohen S.P."/>
        </authorList>
    </citation>
    <scope>NUCLEOTIDE SEQUENCE [LARGE SCALE GENOMIC DNA]</scope>
    <source>
        <strain evidence="3 4">MS-2</strain>
    </source>
</reference>
<accession>A0ABR2ZVS3</accession>
<dbReference type="InterPro" id="IPR000253">
    <property type="entry name" value="FHA_dom"/>
</dbReference>